<dbReference type="InterPro" id="IPR051200">
    <property type="entry name" value="Host-pathogen_enzymatic-act"/>
</dbReference>
<dbReference type="eggNOG" id="COG3391">
    <property type="taxonomic scope" value="Bacteria"/>
</dbReference>
<proteinExistence type="predicted"/>
<organism evidence="1 2">
    <name type="scientific">Mycolicibacterium vaccae ATCC 25954</name>
    <dbReference type="NCBI Taxonomy" id="1194972"/>
    <lineage>
        <taxon>Bacteria</taxon>
        <taxon>Bacillati</taxon>
        <taxon>Actinomycetota</taxon>
        <taxon>Actinomycetes</taxon>
        <taxon>Mycobacteriales</taxon>
        <taxon>Mycobacteriaceae</taxon>
        <taxon>Mycolicibacterium</taxon>
    </lineage>
</organism>
<dbReference type="Proteomes" id="UP000006072">
    <property type="component" value="Unassembled WGS sequence"/>
</dbReference>
<dbReference type="Gene3D" id="2.130.10.10">
    <property type="entry name" value="YVTN repeat-like/Quinoprotein amine dehydrogenase"/>
    <property type="match status" value="2"/>
</dbReference>
<gene>
    <name evidence="1" type="ORF">MVAC_03991</name>
</gene>
<reference evidence="1 2" key="1">
    <citation type="journal article" date="2012" name="J. Bacteriol.">
        <title>Complete Genome Sequence of Mycobacterium vaccae Type Strain ATCC 25954.</title>
        <authorList>
            <person name="Ho Y.S."/>
            <person name="Adroub S.A."/>
            <person name="Abadi M."/>
            <person name="Al Alwan B."/>
            <person name="Alkhateeb R."/>
            <person name="Gao G."/>
            <person name="Ragab A."/>
            <person name="Ali S."/>
            <person name="van Soolingen D."/>
            <person name="Bitter W."/>
            <person name="Pain A."/>
            <person name="Abdallah A.M."/>
        </authorList>
    </citation>
    <scope>NUCLEOTIDE SEQUENCE [LARGE SCALE GENOMIC DNA]</scope>
    <source>
        <strain evidence="1 2">ATCC 25954</strain>
    </source>
</reference>
<dbReference type="PATRIC" id="fig|1194972.3.peg.806"/>
<accession>K0VB85</accession>
<dbReference type="SUPFAM" id="SSF50969">
    <property type="entry name" value="YVTN repeat-like/Quinoprotein amine dehydrogenase"/>
    <property type="match status" value="1"/>
</dbReference>
<comment type="caution">
    <text evidence="1">The sequence shown here is derived from an EMBL/GenBank/DDBJ whole genome shotgun (WGS) entry which is preliminary data.</text>
</comment>
<dbReference type="InterPro" id="IPR011044">
    <property type="entry name" value="Quino_amine_DH_bsu"/>
</dbReference>
<keyword evidence="2" id="KW-1185">Reference proteome</keyword>
<name>K0VB85_MYCVA</name>
<evidence type="ECO:0000313" key="2">
    <source>
        <dbReference type="Proteomes" id="UP000006072"/>
    </source>
</evidence>
<dbReference type="HOGENOM" id="CLU_063218_0_0_11"/>
<evidence type="ECO:0000313" key="1">
    <source>
        <dbReference type="EMBL" id="EJZ12068.1"/>
    </source>
</evidence>
<dbReference type="PANTHER" id="PTHR47197">
    <property type="entry name" value="PROTEIN NIRF"/>
    <property type="match status" value="1"/>
</dbReference>
<dbReference type="PANTHER" id="PTHR47197:SF3">
    <property type="entry name" value="DIHYDRO-HEME D1 DEHYDROGENASE"/>
    <property type="match status" value="1"/>
</dbReference>
<dbReference type="RefSeq" id="WP_003929991.1">
    <property type="nucleotide sequence ID" value="NZ_JH814688.1"/>
</dbReference>
<dbReference type="InterPro" id="IPR015943">
    <property type="entry name" value="WD40/YVTN_repeat-like_dom_sf"/>
</dbReference>
<evidence type="ECO:0008006" key="3">
    <source>
        <dbReference type="Google" id="ProtNLM"/>
    </source>
</evidence>
<dbReference type="EMBL" id="ALQA01000005">
    <property type="protein sequence ID" value="EJZ12068.1"/>
    <property type="molecule type" value="Genomic_DNA"/>
</dbReference>
<sequence>MARGPIGDIAAGHGTVAVANAADGSVSLIDNTTLAVVATVAVDGEPTAVAVSDDRAFVSVAAESFDAVKVIDLQTRAVVATYPLAFAVTALTVAADGKRVYAARGAQDSIDIAVIDVTAERVGTIGIGSGPAANVDALCVDPGGKRVYAAVTDAVGSRLIVVDTETSQVHRVVPIGSPIRDIAYAGGAVYLLTSDRVVGGAVHVLDLDTMRVTDRVAIGGAPTRLSMSADQTRAYIVDYDRVAVLCTLSLEIVDALTVGARPSCVAQGADSARLYIADYSGEVSVFDVESTIESLYTQFLATDPNALHTSRALQPAPA</sequence>
<protein>
    <recommendedName>
        <fullName evidence="3">YVTN family beta-propeller repeat protein</fullName>
    </recommendedName>
</protein>
<dbReference type="AlphaFoldDB" id="K0VB85"/>